<proteinExistence type="predicted"/>
<sequence>MVYYPNGHDSGHADFISVCFHLDDDSSPVLLVKARARFSLLDQAGKPVPSHTRTTGLCEFSERSHACGFPCFIRRDFLEKSKHLRDDCFKISCDVSVPKELQTEDRSPSRRSSPPLVDVPPSDLNRQLGNLPAAGHGADVTFQVDGETFRAHSVVPNRINPMESIAFFFFFF</sequence>
<dbReference type="InterPro" id="IPR008974">
    <property type="entry name" value="TRAF-like"/>
</dbReference>
<evidence type="ECO:0000256" key="1">
    <source>
        <dbReference type="ARBA" id="ARBA00004906"/>
    </source>
</evidence>
<organism evidence="4 5">
    <name type="scientific">Dichanthelium oligosanthes</name>
    <dbReference type="NCBI Taxonomy" id="888268"/>
    <lineage>
        <taxon>Eukaryota</taxon>
        <taxon>Viridiplantae</taxon>
        <taxon>Streptophyta</taxon>
        <taxon>Embryophyta</taxon>
        <taxon>Tracheophyta</taxon>
        <taxon>Spermatophyta</taxon>
        <taxon>Magnoliopsida</taxon>
        <taxon>Liliopsida</taxon>
        <taxon>Poales</taxon>
        <taxon>Poaceae</taxon>
        <taxon>PACMAD clade</taxon>
        <taxon>Panicoideae</taxon>
        <taxon>Panicodae</taxon>
        <taxon>Paniceae</taxon>
        <taxon>Dichantheliinae</taxon>
        <taxon>Dichanthelium</taxon>
    </lineage>
</organism>
<keyword evidence="5" id="KW-1185">Reference proteome</keyword>
<comment type="caution">
    <text evidence="4">The sequence shown here is derived from an EMBL/GenBank/DDBJ whole genome shotgun (WGS) entry which is preliminary data.</text>
</comment>
<dbReference type="CDD" id="cd00121">
    <property type="entry name" value="MATH"/>
    <property type="match status" value="1"/>
</dbReference>
<feature type="domain" description="MATH" evidence="3">
    <location>
        <begin position="1"/>
        <end position="95"/>
    </location>
</feature>
<feature type="compositionally biased region" description="Low complexity" evidence="2">
    <location>
        <begin position="110"/>
        <end position="124"/>
    </location>
</feature>
<dbReference type="InterPro" id="IPR045005">
    <property type="entry name" value="BPM1-6"/>
</dbReference>
<dbReference type="SUPFAM" id="SSF54695">
    <property type="entry name" value="POZ domain"/>
    <property type="match status" value="1"/>
</dbReference>
<evidence type="ECO:0000313" key="5">
    <source>
        <dbReference type="Proteomes" id="UP000095767"/>
    </source>
</evidence>
<gene>
    <name evidence="4" type="ORF">BAE44_0016891</name>
</gene>
<evidence type="ECO:0000259" key="3">
    <source>
        <dbReference type="PROSITE" id="PS50144"/>
    </source>
</evidence>
<evidence type="ECO:0000256" key="2">
    <source>
        <dbReference type="SAM" id="MobiDB-lite"/>
    </source>
</evidence>
<dbReference type="PANTHER" id="PTHR26379">
    <property type="entry name" value="BTB/POZ AND MATH DOMAIN-CONTAINING PROTEIN 1"/>
    <property type="match status" value="1"/>
</dbReference>
<dbReference type="PANTHER" id="PTHR26379:SF448">
    <property type="entry name" value="OS10G0423400 PROTEIN"/>
    <property type="match status" value="1"/>
</dbReference>
<dbReference type="AlphaFoldDB" id="A0A1E5VAG3"/>
<dbReference type="PROSITE" id="PS50144">
    <property type="entry name" value="MATH"/>
    <property type="match status" value="1"/>
</dbReference>
<dbReference type="Proteomes" id="UP000095767">
    <property type="component" value="Unassembled WGS sequence"/>
</dbReference>
<name>A0A1E5VAG3_9POAL</name>
<feature type="region of interest" description="Disordered" evidence="2">
    <location>
        <begin position="102"/>
        <end position="130"/>
    </location>
</feature>
<evidence type="ECO:0000313" key="4">
    <source>
        <dbReference type="EMBL" id="OEL22091.1"/>
    </source>
</evidence>
<accession>A0A1E5VAG3</accession>
<dbReference type="EMBL" id="LWDX02046368">
    <property type="protein sequence ID" value="OEL22091.1"/>
    <property type="molecule type" value="Genomic_DNA"/>
</dbReference>
<dbReference type="STRING" id="888268.A0A1E5VAG3"/>
<comment type="pathway">
    <text evidence="1">Protein modification; protein ubiquitination.</text>
</comment>
<dbReference type="InterPro" id="IPR002083">
    <property type="entry name" value="MATH/TRAF_dom"/>
</dbReference>
<reference evidence="4 5" key="1">
    <citation type="submission" date="2016-09" db="EMBL/GenBank/DDBJ databases">
        <title>The draft genome of Dichanthelium oligosanthes: A C3 panicoid grass species.</title>
        <authorList>
            <person name="Studer A.J."/>
            <person name="Schnable J.C."/>
            <person name="Brutnell T.P."/>
        </authorList>
    </citation>
    <scope>NUCLEOTIDE SEQUENCE [LARGE SCALE GENOMIC DNA]</scope>
    <source>
        <strain evidence="5">cv. Kellogg 1175</strain>
        <tissue evidence="4">Leaf</tissue>
    </source>
</reference>
<dbReference type="InterPro" id="IPR011333">
    <property type="entry name" value="SKP1/BTB/POZ_sf"/>
</dbReference>
<dbReference type="SUPFAM" id="SSF49599">
    <property type="entry name" value="TRAF domain-like"/>
    <property type="match status" value="1"/>
</dbReference>
<dbReference type="GO" id="GO:0016567">
    <property type="term" value="P:protein ubiquitination"/>
    <property type="evidence" value="ECO:0007669"/>
    <property type="project" value="InterPro"/>
</dbReference>
<dbReference type="Gene3D" id="2.60.210.10">
    <property type="entry name" value="Apoptosis, Tumor Necrosis Factor Receptor Associated Protein 2, Chain A"/>
    <property type="match status" value="1"/>
</dbReference>
<dbReference type="Pfam" id="PF22486">
    <property type="entry name" value="MATH_2"/>
    <property type="match status" value="1"/>
</dbReference>
<dbReference type="OrthoDB" id="684045at2759"/>
<protein>
    <recommendedName>
        <fullName evidence="3">MATH domain-containing protein</fullName>
    </recommendedName>
</protein>
<dbReference type="Gene3D" id="3.30.710.10">
    <property type="entry name" value="Potassium Channel Kv1.1, Chain A"/>
    <property type="match status" value="1"/>
</dbReference>